<proteinExistence type="predicted"/>
<organism evidence="1 2">
    <name type="scientific">Aeromonas phage PS1</name>
    <dbReference type="NCBI Taxonomy" id="2591406"/>
    <lineage>
        <taxon>Viruses</taxon>
        <taxon>Duplodnaviria</taxon>
        <taxon>Heunggongvirae</taxon>
        <taxon>Uroviricota</taxon>
        <taxon>Caudoviricetes</taxon>
        <taxon>Chimalliviridae</taxon>
        <taxon>Ferozepurvirus</taxon>
        <taxon>Ferozepurvirus PS1</taxon>
    </lineage>
</organism>
<evidence type="ECO:0000313" key="2">
    <source>
        <dbReference type="Proteomes" id="UP000317703"/>
    </source>
</evidence>
<name>A0A514TUI1_9CAUD</name>
<reference evidence="1" key="1">
    <citation type="submission" date="2019-06" db="EMBL/GenBank/DDBJ databases">
        <title>Complete genome sequence of Aeromonas hydrophila bacteriophage PS1.</title>
        <authorList>
            <person name="Rai S."/>
            <person name="Tyagi A."/>
            <person name="Kumar N."/>
            <person name="Singh N."/>
        </authorList>
    </citation>
    <scope>NUCLEOTIDE SEQUENCE [LARGE SCALE GENOMIC DNA]</scope>
</reference>
<sequence>MQSRNKDIFVKSAYWGTWSRVLFRMGGENLYQVEVDVTPINPQFASSWIGTKEVRIRRHCTLPSRSDHYTHHLPHEVVYQMKQHLSQEQIDIILHADIYNLIDWERYQEAHNKSGGGVNLLDCNKTITPIFRLGYVNDQGGDILYCGVDSFINKLKEDFGKEINIDEYLVTGWVEIQTKGTVCIYITCNKDTGVYTTHFISKEGNEQLYANALMEKFPSDWYSQIKPLVNQLLGSKVDQLEIKAELDTYIDQVKLILEHDVLWRLV</sequence>
<accession>A0A514TUI1</accession>
<keyword evidence="2" id="KW-1185">Reference proteome</keyword>
<dbReference type="EMBL" id="MN032614">
    <property type="protein sequence ID" value="QDJ96684.1"/>
    <property type="molecule type" value="Genomic_DNA"/>
</dbReference>
<protein>
    <submittedName>
        <fullName evidence="1">Uncharacterized protein</fullName>
    </submittedName>
</protein>
<evidence type="ECO:0000313" key="1">
    <source>
        <dbReference type="EMBL" id="QDJ96684.1"/>
    </source>
</evidence>
<dbReference type="Proteomes" id="UP000317703">
    <property type="component" value="Segment"/>
</dbReference>
<gene>
    <name evidence="1" type="ORF">PS1_0173</name>
</gene>